<comment type="similarity">
    <text evidence="1">Belongs to the type-I restriction system S methylase family.</text>
</comment>
<evidence type="ECO:0000259" key="5">
    <source>
        <dbReference type="Pfam" id="PF01420"/>
    </source>
</evidence>
<proteinExistence type="inferred from homology"/>
<dbReference type="GO" id="GO:0009307">
    <property type="term" value="P:DNA restriction-modification system"/>
    <property type="evidence" value="ECO:0007669"/>
    <property type="project" value="UniProtKB-KW"/>
</dbReference>
<keyword evidence="6" id="KW-0378">Hydrolase</keyword>
<dbReference type="Gene3D" id="1.10.287.1120">
    <property type="entry name" value="Bipartite methylase S protein"/>
    <property type="match status" value="1"/>
</dbReference>
<evidence type="ECO:0000256" key="4">
    <source>
        <dbReference type="SAM" id="Coils"/>
    </source>
</evidence>
<evidence type="ECO:0000313" key="6">
    <source>
        <dbReference type="EMBL" id="QKQ28870.1"/>
    </source>
</evidence>
<dbReference type="Pfam" id="PF01420">
    <property type="entry name" value="Methylase_S"/>
    <property type="match status" value="1"/>
</dbReference>
<accession>A0A6N0I2P0</accession>
<dbReference type="CDD" id="cd17270">
    <property type="entry name" value="RMtype1_S_Sba223ORF3470P-TRD1-CR1_like"/>
    <property type="match status" value="1"/>
</dbReference>
<dbReference type="GO" id="GO:0003677">
    <property type="term" value="F:DNA binding"/>
    <property type="evidence" value="ECO:0007669"/>
    <property type="project" value="UniProtKB-KW"/>
</dbReference>
<dbReference type="Gene3D" id="3.90.220.20">
    <property type="entry name" value="DNA methylase specificity domains"/>
    <property type="match status" value="2"/>
</dbReference>
<keyword evidence="6" id="KW-0255">Endonuclease</keyword>
<keyword evidence="3" id="KW-0238">DNA-binding</keyword>
<reference evidence="6 7" key="1">
    <citation type="submission" date="2019-09" db="EMBL/GenBank/DDBJ databases">
        <title>FDA dAtabase for Regulatory Grade micrObial Sequences (FDA-ARGOS): Supporting development and validation of Infectious Disease Dx tests.</title>
        <authorList>
            <person name="Sciortino C."/>
            <person name="Tallon L."/>
            <person name="Sadzewicz L."/>
            <person name="Vavikolanu K."/>
            <person name="Mehta A."/>
            <person name="Aluvathingal J."/>
            <person name="Nadendla S."/>
            <person name="Nandy P."/>
            <person name="Geyer C."/>
            <person name="Yan Y."/>
            <person name="Sichtig H."/>
        </authorList>
    </citation>
    <scope>NUCLEOTIDE SEQUENCE [LARGE SCALE GENOMIC DNA]</scope>
    <source>
        <strain evidence="6 7">FDAARGOS_661</strain>
    </source>
</reference>
<evidence type="ECO:0000256" key="3">
    <source>
        <dbReference type="ARBA" id="ARBA00023125"/>
    </source>
</evidence>
<gene>
    <name evidence="6" type="ORF">FOB69_05085</name>
</gene>
<keyword evidence="6" id="KW-0540">Nuclease</keyword>
<dbReference type="PANTHER" id="PTHR30408:SF12">
    <property type="entry name" value="TYPE I RESTRICTION ENZYME MJAVIII SPECIFICITY SUBUNIT"/>
    <property type="match status" value="1"/>
</dbReference>
<dbReference type="InterPro" id="IPR000055">
    <property type="entry name" value="Restrct_endonuc_typeI_TRD"/>
</dbReference>
<dbReference type="InterPro" id="IPR044946">
    <property type="entry name" value="Restrct_endonuc_typeI_TRD_sf"/>
</dbReference>
<feature type="domain" description="Type I restriction modification DNA specificity" evidence="5">
    <location>
        <begin position="222"/>
        <end position="399"/>
    </location>
</feature>
<keyword evidence="2" id="KW-0680">Restriction system</keyword>
<evidence type="ECO:0000256" key="2">
    <source>
        <dbReference type="ARBA" id="ARBA00022747"/>
    </source>
</evidence>
<dbReference type="REBASE" id="396415">
    <property type="entry name" value="S.Sho661ORF5090P"/>
</dbReference>
<name>A0A6N0I2P0_STAHO</name>
<evidence type="ECO:0000313" key="7">
    <source>
        <dbReference type="Proteomes" id="UP000509636"/>
    </source>
</evidence>
<feature type="coiled-coil region" evidence="4">
    <location>
        <begin position="177"/>
        <end position="204"/>
    </location>
</feature>
<dbReference type="EMBL" id="CP054550">
    <property type="protein sequence ID" value="QKQ28870.1"/>
    <property type="molecule type" value="Genomic_DNA"/>
</dbReference>
<protein>
    <submittedName>
        <fullName evidence="6">Restriction endonuclease subunit S</fullName>
    </submittedName>
</protein>
<feature type="coiled-coil region" evidence="4">
    <location>
        <begin position="380"/>
        <end position="407"/>
    </location>
</feature>
<keyword evidence="4" id="KW-0175">Coiled coil</keyword>
<dbReference type="GO" id="GO:0004519">
    <property type="term" value="F:endonuclease activity"/>
    <property type="evidence" value="ECO:0007669"/>
    <property type="project" value="UniProtKB-KW"/>
</dbReference>
<dbReference type="InterPro" id="IPR052021">
    <property type="entry name" value="Type-I_RS_S_subunit"/>
</dbReference>
<sequence length="410" mass="48184">MTNQINTPELRFPNYKDSWFSYKLNDISERVTRKNKNLESQRPLTISGQLGLIDQIEYFNKSVSSKNLTGYTLIKKGEFAYNKSYSNGYPLGAIKKLERYDLGILSSLYICFSFNKNIDKNFMKNYFESTKWYREVANIAVEGARNHGLLNIPVNDFFNININLPIQYEQEKIGNFFSKLDQQIELEEKKLELLEQQKRGYMQKIFSQQLRFKDENGNDYPEWKKKKLDDVAHYRRGSFPQPYGNKEWYDEKNGEPFVQVVDVDKNMKLHDKTKQKISDLAKPKSVKGFKGDIVVTLQGSIGRVAILQYDAYIDRTLLLINSFKIKMNKNYFNYVLYLLFLREKERAPGGTIKTITKSVLSNFEIDIPTLEEQNKIGMFFNEIDNLIELQNNKINHLKQRKQGLLQKMFV</sequence>
<evidence type="ECO:0000256" key="1">
    <source>
        <dbReference type="ARBA" id="ARBA00010923"/>
    </source>
</evidence>
<dbReference type="PANTHER" id="PTHR30408">
    <property type="entry name" value="TYPE-1 RESTRICTION ENZYME ECOKI SPECIFICITY PROTEIN"/>
    <property type="match status" value="1"/>
</dbReference>
<organism evidence="6 7">
    <name type="scientific">Staphylococcus hominis</name>
    <dbReference type="NCBI Taxonomy" id="1290"/>
    <lineage>
        <taxon>Bacteria</taxon>
        <taxon>Bacillati</taxon>
        <taxon>Bacillota</taxon>
        <taxon>Bacilli</taxon>
        <taxon>Bacillales</taxon>
        <taxon>Staphylococcaceae</taxon>
        <taxon>Staphylococcus</taxon>
    </lineage>
</organism>
<dbReference type="Proteomes" id="UP000509636">
    <property type="component" value="Chromosome"/>
</dbReference>
<dbReference type="AlphaFoldDB" id="A0A6N0I2P0"/>
<dbReference type="SUPFAM" id="SSF116734">
    <property type="entry name" value="DNA methylase specificity domain"/>
    <property type="match status" value="2"/>
</dbReference>